<dbReference type="PANTHER" id="PTHR24096:SF149">
    <property type="entry name" value="AMP-BINDING DOMAIN-CONTAINING PROTEIN-RELATED"/>
    <property type="match status" value="1"/>
</dbReference>
<feature type="transmembrane region" description="Helical" evidence="6">
    <location>
        <begin position="389"/>
        <end position="408"/>
    </location>
</feature>
<dbReference type="InterPro" id="IPR011701">
    <property type="entry name" value="MFS"/>
</dbReference>
<reference evidence="8 9" key="1">
    <citation type="journal article" date="2013" name="Antonie Van Leeuwenhoek">
        <title>Dongia rigui sp. nov., isolated from freshwater of a large wetland in Korea.</title>
        <authorList>
            <person name="Baik K.S."/>
            <person name="Hwang Y.M."/>
            <person name="Choi J.S."/>
            <person name="Kwon J."/>
            <person name="Seong C.N."/>
        </authorList>
    </citation>
    <scope>NUCLEOTIDE SEQUENCE [LARGE SCALE GENOMIC DNA]</scope>
    <source>
        <strain evidence="8 9">04SU4-P</strain>
    </source>
</reference>
<evidence type="ECO:0000256" key="3">
    <source>
        <dbReference type="ARBA" id="ARBA00022692"/>
    </source>
</evidence>
<feature type="transmembrane region" description="Helical" evidence="6">
    <location>
        <begin position="362"/>
        <end position="383"/>
    </location>
</feature>
<dbReference type="SUPFAM" id="SSF103473">
    <property type="entry name" value="MFS general substrate transporter"/>
    <property type="match status" value="1"/>
</dbReference>
<dbReference type="SUPFAM" id="SSF56801">
    <property type="entry name" value="Acetyl-CoA synthetase-like"/>
    <property type="match status" value="1"/>
</dbReference>
<dbReference type="Pfam" id="PF07690">
    <property type="entry name" value="MFS_1"/>
    <property type="match status" value="1"/>
</dbReference>
<dbReference type="Pfam" id="PF13193">
    <property type="entry name" value="AMP-binding_C"/>
    <property type="match status" value="1"/>
</dbReference>
<feature type="transmembrane region" description="Helical" evidence="6">
    <location>
        <begin position="150"/>
        <end position="173"/>
    </location>
</feature>
<gene>
    <name evidence="8" type="ORF">SMD31_00260</name>
</gene>
<keyword evidence="4 6" id="KW-1133">Transmembrane helix</keyword>
<feature type="transmembrane region" description="Helical" evidence="6">
    <location>
        <begin position="179"/>
        <end position="200"/>
    </location>
</feature>
<dbReference type="Gene3D" id="1.20.1250.20">
    <property type="entry name" value="MFS general substrate transporter like domains"/>
    <property type="match status" value="1"/>
</dbReference>
<feature type="transmembrane region" description="Helical" evidence="6">
    <location>
        <begin position="269"/>
        <end position="289"/>
    </location>
</feature>
<keyword evidence="5 6" id="KW-0472">Membrane</keyword>
<feature type="transmembrane region" description="Helical" evidence="6">
    <location>
        <begin position="87"/>
        <end position="105"/>
    </location>
</feature>
<dbReference type="InterPro" id="IPR042099">
    <property type="entry name" value="ANL_N_sf"/>
</dbReference>
<dbReference type="InterPro" id="IPR020845">
    <property type="entry name" value="AMP-binding_CS"/>
</dbReference>
<name>A0ABU5DSE7_9PROT</name>
<dbReference type="SUPFAM" id="SSF69593">
    <property type="entry name" value="Glycerol-3-phosphate (1)-acyltransferase"/>
    <property type="match status" value="1"/>
</dbReference>
<feature type="domain" description="Phospholipid/glycerol acyltransferase" evidence="7">
    <location>
        <begin position="441"/>
        <end position="552"/>
    </location>
</feature>
<dbReference type="Gene3D" id="3.30.300.30">
    <property type="match status" value="1"/>
</dbReference>
<sequence length="1133" mass="123445">MNDRSYMRLITDPGFGWMLVTQFLGALNDNLYRYVVTFFAIDLATRQPDGWMANTYVTIIGVLFVLPFLAFSGHAGQLADIFSKRSVLIVTKSVEIAAMLLGLWAFQAQDLNMMLGVLFLIATHSTFFSPAKYGCLPELLPQSDLSRGNALIEMSTFLAIIIGTWAGGALYQTVSHDPLVMGIVPLVIAIVGTLAAFGIGRTPVPTAPRRFSFNPLAGISTGMRELMADRRLMLTVLGNSWFWFLAALVQISIPLYGTHELGLTESETGGLWASVAIGIGVGSMVAGRLSGYKIEFGLVPIGSVGMGIMAMLLVTVDGTWSAVVCLGLLGFFAGFYTVPLNAMLQQKSVLEARGRIIGANNFLNFLAIAIAFGSNLLLGSFLGLQPDQVIMVGGLLSFLITGYIFYLLPDFFIRFVLWLLTHSIYRIRIVGAQNVPLNGPALLVCNHLSFVDGLLVGSCVQRFVRFMVYAPFFGIPGLGAFLKTMRAIPTGGGKVLEPIKRARAELQDGHVVCIFAEGSISRTGNMLPFKRGFERIIDGIDVPIIPVHLDQVWGSIFSFKDGKFFWKWPRRLFYPVTITFGKPLPSSAKARDVRQSLLEMGGDAFRHRRQPDDLVAKRFIRTAKRYWFRMAMADSLGRELNFGQALAGSRLLARWFTRERGADKMVGVLLPGSVAAALVNMGLMLAGKVPVNLNFTIGADAMESAIQQCGIKTIVTARAFLSKVKLAERPDMVFVEELLAKQSKLAQLLMYIASMLTPTTLLLRRAVPKGQSIDDLCTVMFSSGSTGEPKGVMLSQHNVISNLEAIAQILWLTKADKFVGVLPFFHSFGFTGTLCLPLVIGNGAVYHANPLDAKTIGGLVKKYRATILISTPTFCQSYLRSIPAEDFKSLRHVVVGAERLRPDLAAAFKDKFGIDMLEGYGATEMGPVVSVNVPNVMGVGENQTGHKPGTVGHPVPGVAARIVDPDTFEDRNEGEEGLLLLKGPGRMVGYLNNPAKTDEVIRNGWYVTGDIAVLDEDGFIRITDRLSRFSKIGGEMVPHLKVEEAMLRIPGVNGANVTAVPDAAKGERLVGFYLADESMGAELVWQGLNDAGLPKIWVPKVADLHRLDELPVLGTGKTDLKRLKSMALTLVAQ</sequence>
<protein>
    <submittedName>
        <fullName evidence="8">Acyl-[ACP]--phospholipid O-acyltransferase</fullName>
    </submittedName>
</protein>
<feature type="transmembrane region" description="Helical" evidence="6">
    <location>
        <begin position="232"/>
        <end position="257"/>
    </location>
</feature>
<dbReference type="CDD" id="cd07989">
    <property type="entry name" value="LPLAT_AGPAT-like"/>
    <property type="match status" value="1"/>
</dbReference>
<accession>A0ABU5DSE7</accession>
<evidence type="ECO:0000256" key="2">
    <source>
        <dbReference type="ARBA" id="ARBA00022598"/>
    </source>
</evidence>
<keyword evidence="9" id="KW-1185">Reference proteome</keyword>
<evidence type="ECO:0000256" key="6">
    <source>
        <dbReference type="SAM" id="Phobius"/>
    </source>
</evidence>
<keyword evidence="2" id="KW-0436">Ligase</keyword>
<feature type="transmembrane region" description="Helical" evidence="6">
    <location>
        <begin position="666"/>
        <end position="686"/>
    </location>
</feature>
<organism evidence="8 9">
    <name type="scientific">Dongia rigui</name>
    <dbReference type="NCBI Taxonomy" id="940149"/>
    <lineage>
        <taxon>Bacteria</taxon>
        <taxon>Pseudomonadati</taxon>
        <taxon>Pseudomonadota</taxon>
        <taxon>Alphaproteobacteria</taxon>
        <taxon>Rhodospirillales</taxon>
        <taxon>Dongiaceae</taxon>
        <taxon>Dongia</taxon>
    </lineage>
</organism>
<feature type="transmembrane region" description="Helical" evidence="6">
    <location>
        <begin position="320"/>
        <end position="342"/>
    </location>
</feature>
<dbReference type="PROSITE" id="PS00455">
    <property type="entry name" value="AMP_BINDING"/>
    <property type="match status" value="1"/>
</dbReference>
<feature type="transmembrane region" description="Helical" evidence="6">
    <location>
        <begin position="56"/>
        <end position="75"/>
    </location>
</feature>
<dbReference type="InterPro" id="IPR000873">
    <property type="entry name" value="AMP-dep_synth/lig_dom"/>
</dbReference>
<dbReference type="NCBIfam" id="NF006386">
    <property type="entry name" value="PRK08633.1"/>
    <property type="match status" value="1"/>
</dbReference>
<evidence type="ECO:0000256" key="4">
    <source>
        <dbReference type="ARBA" id="ARBA00022989"/>
    </source>
</evidence>
<feature type="transmembrane region" description="Helical" evidence="6">
    <location>
        <begin position="296"/>
        <end position="314"/>
    </location>
</feature>
<dbReference type="InterPro" id="IPR036259">
    <property type="entry name" value="MFS_trans_sf"/>
</dbReference>
<dbReference type="SMART" id="SM00563">
    <property type="entry name" value="PlsC"/>
    <property type="match status" value="1"/>
</dbReference>
<dbReference type="EMBL" id="JAXCLX010000001">
    <property type="protein sequence ID" value="MDY0870330.1"/>
    <property type="molecule type" value="Genomic_DNA"/>
</dbReference>
<evidence type="ECO:0000256" key="1">
    <source>
        <dbReference type="ARBA" id="ARBA00006432"/>
    </source>
</evidence>
<evidence type="ECO:0000313" key="8">
    <source>
        <dbReference type="EMBL" id="MDY0870330.1"/>
    </source>
</evidence>
<evidence type="ECO:0000313" key="9">
    <source>
        <dbReference type="Proteomes" id="UP001271769"/>
    </source>
</evidence>
<dbReference type="Gene3D" id="3.40.50.12780">
    <property type="entry name" value="N-terminal domain of ligase-like"/>
    <property type="match status" value="1"/>
</dbReference>
<dbReference type="CDD" id="cd06173">
    <property type="entry name" value="MFS_MefA_like"/>
    <property type="match status" value="1"/>
</dbReference>
<dbReference type="Pfam" id="PF00501">
    <property type="entry name" value="AMP-binding"/>
    <property type="match status" value="1"/>
</dbReference>
<dbReference type="Proteomes" id="UP001271769">
    <property type="component" value="Unassembled WGS sequence"/>
</dbReference>
<dbReference type="InterPro" id="IPR002123">
    <property type="entry name" value="Plipid/glycerol_acylTrfase"/>
</dbReference>
<dbReference type="InterPro" id="IPR025110">
    <property type="entry name" value="AMP-bd_C"/>
</dbReference>
<dbReference type="InterPro" id="IPR045851">
    <property type="entry name" value="AMP-bd_C_sf"/>
</dbReference>
<evidence type="ECO:0000256" key="5">
    <source>
        <dbReference type="ARBA" id="ARBA00023136"/>
    </source>
</evidence>
<evidence type="ECO:0000259" key="7">
    <source>
        <dbReference type="SMART" id="SM00563"/>
    </source>
</evidence>
<dbReference type="PANTHER" id="PTHR24096">
    <property type="entry name" value="LONG-CHAIN-FATTY-ACID--COA LIGASE"/>
    <property type="match status" value="1"/>
</dbReference>
<comment type="caution">
    <text evidence="8">The sequence shown here is derived from an EMBL/GenBank/DDBJ whole genome shotgun (WGS) entry which is preliminary data.</text>
</comment>
<comment type="similarity">
    <text evidence="1">Belongs to the ATP-dependent AMP-binding enzyme family.</text>
</comment>
<keyword evidence="3 6" id="KW-0812">Transmembrane</keyword>
<proteinExistence type="inferred from homology"/>
<dbReference type="Pfam" id="PF01553">
    <property type="entry name" value="Acyltransferase"/>
    <property type="match status" value="1"/>
</dbReference>
<dbReference type="RefSeq" id="WP_320498492.1">
    <property type="nucleotide sequence ID" value="NZ_JAXCLX010000001.1"/>
</dbReference>